<dbReference type="Proteomes" id="UP000198508">
    <property type="component" value="Unassembled WGS sequence"/>
</dbReference>
<dbReference type="SMART" id="SM00345">
    <property type="entry name" value="HTH_GNTR"/>
    <property type="match status" value="2"/>
</dbReference>
<dbReference type="SUPFAM" id="SSF46785">
    <property type="entry name" value="Winged helix' DNA-binding domain"/>
    <property type="match status" value="2"/>
</dbReference>
<gene>
    <name evidence="5" type="ORF">SAMN05216313_13924</name>
</gene>
<dbReference type="InterPro" id="IPR036388">
    <property type="entry name" value="WH-like_DNA-bd_sf"/>
</dbReference>
<dbReference type="InterPro" id="IPR036390">
    <property type="entry name" value="WH_DNA-bd_sf"/>
</dbReference>
<dbReference type="InterPro" id="IPR050679">
    <property type="entry name" value="Bact_HTH_transcr_reg"/>
</dbReference>
<dbReference type="PROSITE" id="PS50949">
    <property type="entry name" value="HTH_GNTR"/>
    <property type="match status" value="2"/>
</dbReference>
<dbReference type="CDD" id="cd07377">
    <property type="entry name" value="WHTH_GntR"/>
    <property type="match status" value="1"/>
</dbReference>
<evidence type="ECO:0000313" key="6">
    <source>
        <dbReference type="Proteomes" id="UP000198508"/>
    </source>
</evidence>
<dbReference type="GO" id="GO:0045892">
    <property type="term" value="P:negative regulation of DNA-templated transcription"/>
    <property type="evidence" value="ECO:0007669"/>
    <property type="project" value="TreeGrafter"/>
</dbReference>
<dbReference type="EMBL" id="FOIM01000039">
    <property type="protein sequence ID" value="SEU16225.1"/>
    <property type="molecule type" value="Genomic_DNA"/>
</dbReference>
<keyword evidence="2" id="KW-0238">DNA-binding</keyword>
<name>A0A1I0K144_9FIRM</name>
<keyword evidence="6" id="KW-1185">Reference proteome</keyword>
<evidence type="ECO:0000259" key="4">
    <source>
        <dbReference type="PROSITE" id="PS50949"/>
    </source>
</evidence>
<evidence type="ECO:0000313" key="5">
    <source>
        <dbReference type="EMBL" id="SEU16225.1"/>
    </source>
</evidence>
<dbReference type="PANTHER" id="PTHR44846:SF1">
    <property type="entry name" value="MANNOSYL-D-GLYCERATE TRANSPORT_METABOLISM SYSTEM REPRESSOR MNGR-RELATED"/>
    <property type="match status" value="1"/>
</dbReference>
<protein>
    <submittedName>
        <fullName evidence="5">Regulatory protein, gntR family</fullName>
    </submittedName>
</protein>
<dbReference type="InterPro" id="IPR000524">
    <property type="entry name" value="Tscrpt_reg_HTH_GntR"/>
</dbReference>
<proteinExistence type="predicted"/>
<dbReference type="RefSeq" id="WP_166434620.1">
    <property type="nucleotide sequence ID" value="NZ_DAINWJ010000020.1"/>
</dbReference>
<feature type="domain" description="HTH gntR-type" evidence="4">
    <location>
        <begin position="5"/>
        <end position="73"/>
    </location>
</feature>
<feature type="domain" description="HTH gntR-type" evidence="4">
    <location>
        <begin position="244"/>
        <end position="312"/>
    </location>
</feature>
<keyword evidence="3" id="KW-0804">Transcription</keyword>
<dbReference type="GO" id="GO:0003700">
    <property type="term" value="F:DNA-binding transcription factor activity"/>
    <property type="evidence" value="ECO:0007669"/>
    <property type="project" value="InterPro"/>
</dbReference>
<evidence type="ECO:0000256" key="3">
    <source>
        <dbReference type="ARBA" id="ARBA00023163"/>
    </source>
</evidence>
<reference evidence="6" key="1">
    <citation type="submission" date="2016-10" db="EMBL/GenBank/DDBJ databases">
        <authorList>
            <person name="Varghese N."/>
            <person name="Submissions S."/>
        </authorList>
    </citation>
    <scope>NUCLEOTIDE SEQUENCE [LARGE SCALE GENOMIC DNA]</scope>
    <source>
        <strain evidence="6">NLAE-zl-G277</strain>
    </source>
</reference>
<organism evidence="5 6">
    <name type="scientific">Enterocloster lavalensis</name>
    <dbReference type="NCBI Taxonomy" id="460384"/>
    <lineage>
        <taxon>Bacteria</taxon>
        <taxon>Bacillati</taxon>
        <taxon>Bacillota</taxon>
        <taxon>Clostridia</taxon>
        <taxon>Lachnospirales</taxon>
        <taxon>Lachnospiraceae</taxon>
        <taxon>Enterocloster</taxon>
    </lineage>
</organism>
<evidence type="ECO:0000256" key="2">
    <source>
        <dbReference type="ARBA" id="ARBA00023125"/>
    </source>
</evidence>
<dbReference type="PANTHER" id="PTHR44846">
    <property type="entry name" value="MANNOSYL-D-GLYCERATE TRANSPORT/METABOLISM SYSTEM REPRESSOR MNGR-RELATED"/>
    <property type="match status" value="1"/>
</dbReference>
<dbReference type="GeneID" id="93280637"/>
<dbReference type="GO" id="GO:0003677">
    <property type="term" value="F:DNA binding"/>
    <property type="evidence" value="ECO:0007669"/>
    <property type="project" value="UniProtKB-KW"/>
</dbReference>
<sequence length="468" mass="54133">MEKSSGLYLLVYDFYEARIRFGFYRYGDCLPSISHICDTFHLGRATVRAALALLETDGYIDNRERRAARVVYEADHGRYAENAWDYYMPRKDGLGEMREAGRLLIRPLWEAGARRWDRNRWEFYCRNLSGILPGDPPPSMELHLLALMELDNQLFLNLYWEVLRYIRMPSLVDRGKMKSPITPDTIREGLDSGDVVAWMNRAVRDVYVPLEEGLFSFIHRETAVRGAEEIESIPFQWNIYRNRPQMRYTLASILIRKILYGVYPVGSYLPSLPELAERYGASLTTVRRTLALLEEMGVTESFQGKGTLVCMKRKRLDLEKSEIREGLRLHRESLQFLRLTIRGVALFTLERASVGKRAALEGKLRGMLEQGNSYHCFEIMLMFIREECPLAMVQECYARIAELVAWGYPFARLLLPEGELGNAYALRVERMADCLCREEFEGFCNQWTALLEQEEEKISELGAQAGGC</sequence>
<evidence type="ECO:0000256" key="1">
    <source>
        <dbReference type="ARBA" id="ARBA00023015"/>
    </source>
</evidence>
<dbReference type="Pfam" id="PF00392">
    <property type="entry name" value="GntR"/>
    <property type="match status" value="2"/>
</dbReference>
<accession>A0A1I0K144</accession>
<dbReference type="AlphaFoldDB" id="A0A1I0K144"/>
<dbReference type="Gene3D" id="1.10.10.10">
    <property type="entry name" value="Winged helix-like DNA-binding domain superfamily/Winged helix DNA-binding domain"/>
    <property type="match status" value="2"/>
</dbReference>
<keyword evidence="1" id="KW-0805">Transcription regulation</keyword>
<dbReference type="STRING" id="460384.SAMN05216313_13924"/>